<dbReference type="AlphaFoldDB" id="A0A6A6P097"/>
<accession>A0A6A6P097</accession>
<dbReference type="GO" id="GO:0045732">
    <property type="term" value="P:positive regulation of protein catabolic process"/>
    <property type="evidence" value="ECO:0007669"/>
    <property type="project" value="TreeGrafter"/>
</dbReference>
<evidence type="ECO:0000256" key="4">
    <source>
        <dbReference type="ARBA" id="ARBA00017712"/>
    </source>
</evidence>
<keyword evidence="5" id="KW-0688">Ribosomal frameshifting</keyword>
<dbReference type="GO" id="GO:0008073">
    <property type="term" value="F:ornithine decarboxylase inhibitor activity"/>
    <property type="evidence" value="ECO:0007669"/>
    <property type="project" value="InterPro"/>
</dbReference>
<comment type="subunit">
    <text evidence="3">Interacts with ODC and thereby sterically blocks ODC homodimerization.</text>
</comment>
<dbReference type="PANTHER" id="PTHR10279:SF10">
    <property type="entry name" value="ORNITHINE DECARBOXYLASE ANTIZYME"/>
    <property type="match status" value="1"/>
</dbReference>
<reference evidence="7" key="1">
    <citation type="journal article" date="2020" name="Stud. Mycol.">
        <title>101 Dothideomycetes genomes: a test case for predicting lifestyles and emergence of pathogens.</title>
        <authorList>
            <person name="Haridas S."/>
            <person name="Albert R."/>
            <person name="Binder M."/>
            <person name="Bloem J."/>
            <person name="Labutti K."/>
            <person name="Salamov A."/>
            <person name="Andreopoulos B."/>
            <person name="Baker S."/>
            <person name="Barry K."/>
            <person name="Bills G."/>
            <person name="Bluhm B."/>
            <person name="Cannon C."/>
            <person name="Castanera R."/>
            <person name="Culley D."/>
            <person name="Daum C."/>
            <person name="Ezra D."/>
            <person name="Gonzalez J."/>
            <person name="Henrissat B."/>
            <person name="Kuo A."/>
            <person name="Liang C."/>
            <person name="Lipzen A."/>
            <person name="Lutzoni F."/>
            <person name="Magnuson J."/>
            <person name="Mondo S."/>
            <person name="Nolan M."/>
            <person name="Ohm R."/>
            <person name="Pangilinan J."/>
            <person name="Park H.-J."/>
            <person name="Ramirez L."/>
            <person name="Alfaro M."/>
            <person name="Sun H."/>
            <person name="Tritt A."/>
            <person name="Yoshinaga Y."/>
            <person name="Zwiers L.-H."/>
            <person name="Turgeon B."/>
            <person name="Goodwin S."/>
            <person name="Spatafora J."/>
            <person name="Crous P."/>
            <person name="Grigoriev I."/>
        </authorList>
    </citation>
    <scope>NUCLEOTIDE SEQUENCE</scope>
    <source>
        <strain evidence="7">ATCC 16933</strain>
    </source>
</reference>
<evidence type="ECO:0000256" key="3">
    <source>
        <dbReference type="ARBA" id="ARBA00011486"/>
    </source>
</evidence>
<dbReference type="InterPro" id="IPR016181">
    <property type="entry name" value="Acyl_CoA_acyltransferase"/>
</dbReference>
<sequence length="294" mass="31803">MAISTSNMQSSSSSNYYHMHQQANIRASCYIVDARSTALQGFHYSSTGAGGIPSPPHSPPLAATYSANEKVTALRAGPLARQRGAAYTITGECERLFCETLRAVFLGEGNLAMQDSLGMGVRNINIRSKSDNKYGGGRSRYGVDEHATPSPPPRGTVMGPAGPSPAPDGFAEQRGLVDKWLEVWDYVGGARFRGFVAGEPGSDDRTMFVFFDEDGVLGRDLKPGLMALLELCNVPGIDCERIAVCLDRRADLGSRRALMHDLGWVGFEPVTLQPWTRGGEKAISEEWVLLGMEV</sequence>
<dbReference type="GO" id="GO:0075523">
    <property type="term" value="P:viral translational frameshifting"/>
    <property type="evidence" value="ECO:0007669"/>
    <property type="project" value="UniProtKB-KW"/>
</dbReference>
<name>A0A6A6P097_9PEZI</name>
<comment type="function">
    <text evidence="1">Ornithine decarboxylase (ODC) antizyme protein that negatively regulates ODC activity and intracellular polyamine biosynthesis in response to increased intracellular polyamine levels. Binds to ODC monomers, inhibiting the assembly of the functional ODC homodimer, and targets the monomers for ubiquitin-independent proteolytic destruction by the 26S proteasome.</text>
</comment>
<protein>
    <recommendedName>
        <fullName evidence="4">Ornithine decarboxylase antizyme</fullName>
    </recommendedName>
</protein>
<evidence type="ECO:0000313" key="7">
    <source>
        <dbReference type="EMBL" id="KAF2457441.1"/>
    </source>
</evidence>
<dbReference type="PANTHER" id="PTHR10279">
    <property type="entry name" value="ORNITHINE DECARBOXYLASE ANTIZYME"/>
    <property type="match status" value="1"/>
</dbReference>
<gene>
    <name evidence="7" type="ORF">BDY21DRAFT_371643</name>
</gene>
<dbReference type="GO" id="GO:0005737">
    <property type="term" value="C:cytoplasm"/>
    <property type="evidence" value="ECO:0007669"/>
    <property type="project" value="TreeGrafter"/>
</dbReference>
<dbReference type="OrthoDB" id="5959761at2759"/>
<dbReference type="Proteomes" id="UP000799766">
    <property type="component" value="Unassembled WGS sequence"/>
</dbReference>
<dbReference type="Pfam" id="PF02100">
    <property type="entry name" value="ODC_AZ"/>
    <property type="match status" value="1"/>
</dbReference>
<evidence type="ECO:0000256" key="5">
    <source>
        <dbReference type="ARBA" id="ARBA00022758"/>
    </source>
</evidence>
<comment type="similarity">
    <text evidence="2">Belongs to the ODC antizyme family.</text>
</comment>
<dbReference type="GO" id="GO:0005634">
    <property type="term" value="C:nucleus"/>
    <property type="evidence" value="ECO:0007669"/>
    <property type="project" value="TreeGrafter"/>
</dbReference>
<feature type="region of interest" description="Disordered" evidence="6">
    <location>
        <begin position="128"/>
        <end position="169"/>
    </location>
</feature>
<dbReference type="Gene3D" id="3.40.630.60">
    <property type="match status" value="1"/>
</dbReference>
<dbReference type="InterPro" id="IPR002993">
    <property type="entry name" value="ODC_AZ"/>
</dbReference>
<evidence type="ECO:0000256" key="2">
    <source>
        <dbReference type="ARBA" id="ARBA00008796"/>
    </source>
</evidence>
<evidence type="ECO:0000256" key="6">
    <source>
        <dbReference type="SAM" id="MobiDB-lite"/>
    </source>
</evidence>
<organism evidence="7 8">
    <name type="scientific">Lineolata rhizophorae</name>
    <dbReference type="NCBI Taxonomy" id="578093"/>
    <lineage>
        <taxon>Eukaryota</taxon>
        <taxon>Fungi</taxon>
        <taxon>Dikarya</taxon>
        <taxon>Ascomycota</taxon>
        <taxon>Pezizomycotina</taxon>
        <taxon>Dothideomycetes</taxon>
        <taxon>Dothideomycetes incertae sedis</taxon>
        <taxon>Lineolatales</taxon>
        <taxon>Lineolataceae</taxon>
        <taxon>Lineolata</taxon>
    </lineage>
</organism>
<dbReference type="EMBL" id="MU001680">
    <property type="protein sequence ID" value="KAF2457441.1"/>
    <property type="molecule type" value="Genomic_DNA"/>
</dbReference>
<evidence type="ECO:0000313" key="8">
    <source>
        <dbReference type="Proteomes" id="UP000799766"/>
    </source>
</evidence>
<keyword evidence="8" id="KW-1185">Reference proteome</keyword>
<dbReference type="SUPFAM" id="SSF55729">
    <property type="entry name" value="Acyl-CoA N-acyltransferases (Nat)"/>
    <property type="match status" value="1"/>
</dbReference>
<dbReference type="InterPro" id="IPR038581">
    <property type="entry name" value="ODC_AZ_sf"/>
</dbReference>
<evidence type="ECO:0000256" key="1">
    <source>
        <dbReference type="ARBA" id="ARBA00002307"/>
    </source>
</evidence>
<proteinExistence type="inferred from homology"/>